<reference evidence="2 3" key="1">
    <citation type="submission" date="2021-01" db="EMBL/GenBank/DDBJ databases">
        <title>Whole genome shotgun sequence of Actinoplanes deccanensis NBRC 13994.</title>
        <authorList>
            <person name="Komaki H."/>
            <person name="Tamura T."/>
        </authorList>
    </citation>
    <scope>NUCLEOTIDE SEQUENCE [LARGE SCALE GENOMIC DNA]</scope>
    <source>
        <strain evidence="2 3">NBRC 13994</strain>
    </source>
</reference>
<dbReference type="Proteomes" id="UP000609879">
    <property type="component" value="Unassembled WGS sequence"/>
</dbReference>
<keyword evidence="3" id="KW-1185">Reference proteome</keyword>
<dbReference type="EMBL" id="BOMI01000017">
    <property type="protein sequence ID" value="GID72587.1"/>
    <property type="molecule type" value="Genomic_DNA"/>
</dbReference>
<feature type="compositionally biased region" description="Gly residues" evidence="1">
    <location>
        <begin position="47"/>
        <end position="61"/>
    </location>
</feature>
<evidence type="ECO:0000313" key="2">
    <source>
        <dbReference type="EMBL" id="GID72587.1"/>
    </source>
</evidence>
<organism evidence="2 3">
    <name type="scientific">Paractinoplanes deccanensis</name>
    <dbReference type="NCBI Taxonomy" id="113561"/>
    <lineage>
        <taxon>Bacteria</taxon>
        <taxon>Bacillati</taxon>
        <taxon>Actinomycetota</taxon>
        <taxon>Actinomycetes</taxon>
        <taxon>Micromonosporales</taxon>
        <taxon>Micromonosporaceae</taxon>
        <taxon>Paractinoplanes</taxon>
    </lineage>
</organism>
<proteinExistence type="predicted"/>
<evidence type="ECO:0000313" key="3">
    <source>
        <dbReference type="Proteomes" id="UP000609879"/>
    </source>
</evidence>
<protein>
    <submittedName>
        <fullName evidence="2">Uncharacterized protein</fullName>
    </submittedName>
</protein>
<name>A0ABQ3XXW7_9ACTN</name>
<comment type="caution">
    <text evidence="2">The sequence shown here is derived from an EMBL/GenBank/DDBJ whole genome shotgun (WGS) entry which is preliminary data.</text>
</comment>
<sequence length="61" mass="5997">MRGVQGRRVHDDVGVAHRLGSHPLVAEVAEDGGVPARRAVDASDQPAGGGQGLGDGGADAA</sequence>
<accession>A0ABQ3XXW7</accession>
<gene>
    <name evidence="2" type="ORF">Ade02nite_12280</name>
</gene>
<feature type="region of interest" description="Disordered" evidence="1">
    <location>
        <begin position="1"/>
        <end position="61"/>
    </location>
</feature>
<evidence type="ECO:0000256" key="1">
    <source>
        <dbReference type="SAM" id="MobiDB-lite"/>
    </source>
</evidence>